<keyword evidence="2" id="KW-1185">Reference proteome</keyword>
<dbReference type="KEGG" id="fln:FLA_3492"/>
<dbReference type="RefSeq" id="WP_076381495.1">
    <property type="nucleotide sequence ID" value="NZ_AP017422.1"/>
</dbReference>
<dbReference type="Gene3D" id="2.60.40.2340">
    <property type="match status" value="1"/>
</dbReference>
<organism evidence="1 2">
    <name type="scientific">Filimonas lacunae</name>
    <dbReference type="NCBI Taxonomy" id="477680"/>
    <lineage>
        <taxon>Bacteria</taxon>
        <taxon>Pseudomonadati</taxon>
        <taxon>Bacteroidota</taxon>
        <taxon>Chitinophagia</taxon>
        <taxon>Chitinophagales</taxon>
        <taxon>Chitinophagaceae</taxon>
        <taxon>Filimonas</taxon>
    </lineage>
</organism>
<evidence type="ECO:0000313" key="1">
    <source>
        <dbReference type="EMBL" id="SIT30269.1"/>
    </source>
</evidence>
<protein>
    <submittedName>
        <fullName evidence="1">Uncharacterized protein</fullName>
    </submittedName>
</protein>
<dbReference type="STRING" id="477680.SAMN05421788_109180"/>
<dbReference type="EMBL" id="FTOR01000009">
    <property type="protein sequence ID" value="SIT30269.1"/>
    <property type="molecule type" value="Genomic_DNA"/>
</dbReference>
<reference evidence="2" key="1">
    <citation type="submission" date="2017-01" db="EMBL/GenBank/DDBJ databases">
        <authorList>
            <person name="Varghese N."/>
            <person name="Submissions S."/>
        </authorList>
    </citation>
    <scope>NUCLEOTIDE SEQUENCE [LARGE SCALE GENOMIC DNA]</scope>
    <source>
        <strain evidence="2">DSM 21054</strain>
    </source>
</reference>
<dbReference type="OrthoDB" id="674886at2"/>
<sequence>MKQQSTGFASWLLLMLLLPLLGFVFSCKKTENIPYDRLSNNTIQEYKVTNIPDTVYGAIDNIKNTITLYIPYYVGIDYIVPAITIDKTSQLLDASGKVINLDGGIAPVPVDTTGYTYTVRSSDSVKRTYTLVIEIAPSAENLKAGFGLVSGTSTIDTATAVQRNINGRMAIYGNFGSTSTNVKFTFTNQATGKEYTNIFKPYNVTPGANYYTMLVDIDANADSGYYKVTMKHQGRTTQLPGIHLVYNKPLFANVKSLSAYAAGDTLTFTANGLSTTDKSNGVITGLKRAYMMFWKSGFTYSGVYPATFPDSLWGQKLEMKIISWNRTQVKVVFPEIPAGAVGSYQWAVKLDKPGIGFYFDFDDSTGWGIDNPLSNTGLYFTVKPKQ</sequence>
<dbReference type="AlphaFoldDB" id="A0A173MJ15"/>
<gene>
    <name evidence="1" type="ORF">SAMN05421788_109180</name>
</gene>
<evidence type="ECO:0000313" key="2">
    <source>
        <dbReference type="Proteomes" id="UP000186917"/>
    </source>
</evidence>
<dbReference type="PROSITE" id="PS51257">
    <property type="entry name" value="PROKAR_LIPOPROTEIN"/>
    <property type="match status" value="1"/>
</dbReference>
<dbReference type="Proteomes" id="UP000186917">
    <property type="component" value="Unassembled WGS sequence"/>
</dbReference>
<accession>A0A173MJ15</accession>
<name>A0A173MJ15_9BACT</name>
<proteinExistence type="predicted"/>